<keyword evidence="2" id="KW-0472">Membrane</keyword>
<feature type="transmembrane region" description="Helical" evidence="2">
    <location>
        <begin position="340"/>
        <end position="360"/>
    </location>
</feature>
<organism evidence="3 4">
    <name type="scientific">Nitrospirillum iridis</name>
    <dbReference type="NCBI Taxonomy" id="765888"/>
    <lineage>
        <taxon>Bacteria</taxon>
        <taxon>Pseudomonadati</taxon>
        <taxon>Pseudomonadota</taxon>
        <taxon>Alphaproteobacteria</taxon>
        <taxon>Rhodospirillales</taxon>
        <taxon>Azospirillaceae</taxon>
        <taxon>Nitrospirillum</taxon>
    </lineage>
</organism>
<dbReference type="EMBL" id="JACIIZ010000002">
    <property type="protein sequence ID" value="MBB6250470.1"/>
    <property type="molecule type" value="Genomic_DNA"/>
</dbReference>
<protein>
    <recommendedName>
        <fullName evidence="5">J domain-containing protein</fullName>
    </recommendedName>
</protein>
<keyword evidence="4" id="KW-1185">Reference proteome</keyword>
<dbReference type="RefSeq" id="WP_184798036.1">
    <property type="nucleotide sequence ID" value="NZ_JACIIZ010000002.1"/>
</dbReference>
<feature type="region of interest" description="Disordered" evidence="1">
    <location>
        <begin position="54"/>
        <end position="86"/>
    </location>
</feature>
<gene>
    <name evidence="3" type="ORF">FHS74_001011</name>
</gene>
<dbReference type="AlphaFoldDB" id="A0A7X0EBU9"/>
<dbReference type="InterPro" id="IPR001623">
    <property type="entry name" value="DnaJ_domain"/>
</dbReference>
<evidence type="ECO:0000256" key="1">
    <source>
        <dbReference type="SAM" id="MobiDB-lite"/>
    </source>
</evidence>
<dbReference type="Proteomes" id="UP000539175">
    <property type="component" value="Unassembled WGS sequence"/>
</dbReference>
<evidence type="ECO:0000313" key="3">
    <source>
        <dbReference type="EMBL" id="MBB6250470.1"/>
    </source>
</evidence>
<feature type="transmembrane region" description="Helical" evidence="2">
    <location>
        <begin position="270"/>
        <end position="289"/>
    </location>
</feature>
<feature type="transmembrane region" description="Helical" evidence="2">
    <location>
        <begin position="460"/>
        <end position="477"/>
    </location>
</feature>
<sequence>MSQTPWDILALAPTADQVAIRRAYARRLKVTNPEDDPDGFQALRQAYEDALLQARRQAPDESVAAAEEPSPPAETPAAEGPPEEAPAVDEAVVRHIALCNHLGDLLSTPRGTEPANLMEALRAVLASPALGHIDIQNRTEDWLARLLLSTAPRSDELVPIAIAHFHWDRVKAGEQTQLLAAVQKRGRDLAFLTKLQGRDHTYATAYRLLRAPPRRRSPGLRLALPDRIKDVRALLTLIRTDYATLRLNFDAQTLAAWDDFLTAPHFNAGLLWTLLTAPLFLALYLHIRATLPPDDPSVEPMHLLLLPPALAAAGAVYQLGIRLPARWLAQWLARQTPSRVGWFSLGWLPAGLALTVAATALPVNGVSLVGALALSLGLLWWAAVSQLAGSGDRLPTAGLSLLINAIPLAAWLVWTAPNLPTEAPQQMALAATLGAVVLGGTQAARGWMERLTPAWRRASLWLLALGALGASAALWLSLSHLALVPWAITAVACVQSLDRIPSLLLPGRLVKYRYYVLYAFGAVLQGSSPWVAGMTEMQGILVFGGLALTTSVGVTVARLLRSDHTRPA</sequence>
<accession>A0A7X0EBU9</accession>
<proteinExistence type="predicted"/>
<evidence type="ECO:0000313" key="4">
    <source>
        <dbReference type="Proteomes" id="UP000539175"/>
    </source>
</evidence>
<reference evidence="3 4" key="1">
    <citation type="submission" date="2020-08" db="EMBL/GenBank/DDBJ databases">
        <title>Genomic Encyclopedia of Type Strains, Phase IV (KMG-IV): sequencing the most valuable type-strain genomes for metagenomic binning, comparative biology and taxonomic classification.</title>
        <authorList>
            <person name="Goeker M."/>
        </authorList>
    </citation>
    <scope>NUCLEOTIDE SEQUENCE [LARGE SCALE GENOMIC DNA]</scope>
    <source>
        <strain evidence="3 4">DSM 22198</strain>
    </source>
</reference>
<comment type="caution">
    <text evidence="3">The sequence shown here is derived from an EMBL/GenBank/DDBJ whole genome shotgun (WGS) entry which is preliminary data.</text>
</comment>
<name>A0A7X0EBU9_9PROT</name>
<evidence type="ECO:0008006" key="5">
    <source>
        <dbReference type="Google" id="ProtNLM"/>
    </source>
</evidence>
<feature type="transmembrane region" description="Helical" evidence="2">
    <location>
        <begin position="366"/>
        <end position="384"/>
    </location>
</feature>
<keyword evidence="2" id="KW-0812">Transmembrane</keyword>
<feature type="transmembrane region" description="Helical" evidence="2">
    <location>
        <begin position="426"/>
        <end position="448"/>
    </location>
</feature>
<keyword evidence="2" id="KW-1133">Transmembrane helix</keyword>
<feature type="transmembrane region" description="Helical" evidence="2">
    <location>
        <begin position="301"/>
        <end position="319"/>
    </location>
</feature>
<dbReference type="CDD" id="cd06257">
    <property type="entry name" value="DnaJ"/>
    <property type="match status" value="1"/>
</dbReference>
<feature type="transmembrane region" description="Helical" evidence="2">
    <location>
        <begin position="538"/>
        <end position="560"/>
    </location>
</feature>
<feature type="transmembrane region" description="Helical" evidence="2">
    <location>
        <begin position="396"/>
        <end position="414"/>
    </location>
</feature>
<evidence type="ECO:0000256" key="2">
    <source>
        <dbReference type="SAM" id="Phobius"/>
    </source>
</evidence>